<dbReference type="AlphaFoldDB" id="A0A3E2NVT8"/>
<sequence length="92" mass="10260">MENLTEDKNVKVVQVAYAASTNMRRHVATCDAYLIAEEGSALLIYADEQLEVNAGSFAMIPANVEHLLKVIQDFKGFIVLKRDGLINFTDEK</sequence>
<comment type="caution">
    <text evidence="1">The sequence shown here is derived from an EMBL/GenBank/DDBJ whole genome shotgun (WGS) entry which is preliminary data.</text>
</comment>
<accession>A0A3E2NVT8</accession>
<dbReference type="EMBL" id="QWDE01000001">
    <property type="protein sequence ID" value="RFZ85134.1"/>
    <property type="molecule type" value="Genomic_DNA"/>
</dbReference>
<name>A0A3E2NVT8_9SPHI</name>
<dbReference type="OrthoDB" id="799474at2"/>
<dbReference type="SUPFAM" id="SSF51182">
    <property type="entry name" value="RmlC-like cupins"/>
    <property type="match status" value="1"/>
</dbReference>
<gene>
    <name evidence="1" type="ORF">DYU05_05905</name>
</gene>
<evidence type="ECO:0008006" key="3">
    <source>
        <dbReference type="Google" id="ProtNLM"/>
    </source>
</evidence>
<keyword evidence="2" id="KW-1185">Reference proteome</keyword>
<evidence type="ECO:0000313" key="1">
    <source>
        <dbReference type="EMBL" id="RFZ85134.1"/>
    </source>
</evidence>
<evidence type="ECO:0000313" key="2">
    <source>
        <dbReference type="Proteomes" id="UP000260823"/>
    </source>
</evidence>
<organism evidence="1 2">
    <name type="scientific">Mucilaginibacter terrenus</name>
    <dbReference type="NCBI Taxonomy" id="2482727"/>
    <lineage>
        <taxon>Bacteria</taxon>
        <taxon>Pseudomonadati</taxon>
        <taxon>Bacteroidota</taxon>
        <taxon>Sphingobacteriia</taxon>
        <taxon>Sphingobacteriales</taxon>
        <taxon>Sphingobacteriaceae</taxon>
        <taxon>Mucilaginibacter</taxon>
    </lineage>
</organism>
<protein>
    <recommendedName>
        <fullName evidence="3">Cupin domain-containing protein</fullName>
    </recommendedName>
</protein>
<proteinExistence type="predicted"/>
<dbReference type="Proteomes" id="UP000260823">
    <property type="component" value="Unassembled WGS sequence"/>
</dbReference>
<dbReference type="InterPro" id="IPR011051">
    <property type="entry name" value="RmlC_Cupin_sf"/>
</dbReference>
<dbReference type="RefSeq" id="WP_117382035.1">
    <property type="nucleotide sequence ID" value="NZ_QWDE01000001.1"/>
</dbReference>
<reference evidence="1 2" key="1">
    <citation type="submission" date="2018-08" db="EMBL/GenBank/DDBJ databases">
        <title>Mucilaginibacter terrae sp. nov., isolated from manganese diggings.</title>
        <authorList>
            <person name="Huang Y."/>
            <person name="Zhou Z."/>
        </authorList>
    </citation>
    <scope>NUCLEOTIDE SEQUENCE [LARGE SCALE GENOMIC DNA]</scope>
    <source>
        <strain evidence="1 2">ZH6</strain>
    </source>
</reference>
<dbReference type="InterPro" id="IPR014710">
    <property type="entry name" value="RmlC-like_jellyroll"/>
</dbReference>
<dbReference type="Gene3D" id="2.60.120.10">
    <property type="entry name" value="Jelly Rolls"/>
    <property type="match status" value="1"/>
</dbReference>